<comment type="caution">
    <text evidence="1">The sequence shown here is derived from an EMBL/GenBank/DDBJ whole genome shotgun (WGS) entry which is preliminary data.</text>
</comment>
<gene>
    <name evidence="1" type="ORF">ACFQ33_01205</name>
</gene>
<accession>A0ABW3YSV6</accession>
<dbReference type="RefSeq" id="WP_377174078.1">
    <property type="nucleotide sequence ID" value="NZ_JBHTNF010000001.1"/>
</dbReference>
<dbReference type="Proteomes" id="UP001597173">
    <property type="component" value="Unassembled WGS sequence"/>
</dbReference>
<name>A0ABW3YSV6_MYCRA</name>
<evidence type="ECO:0000313" key="2">
    <source>
        <dbReference type="Proteomes" id="UP001597173"/>
    </source>
</evidence>
<protein>
    <recommendedName>
        <fullName evidence="3">DUF1579 domain-containing protein</fullName>
    </recommendedName>
</protein>
<sequence>MADETAFLNSLAGNWSGKGTVITRIGRPAISVKCRLVSTAEGASIDMKATCRGLLLFSRTISAALDSSAGRYKGIYVGPTGRRSVLSGSRQGNSINLAVRWSRIVNGDRSAQMMIQKIGANGLRLRTVDKDLSTGKDIATSDIVLQRS</sequence>
<proteinExistence type="predicted"/>
<organism evidence="1 2">
    <name type="scientific">Mycoplana ramosa</name>
    <name type="common">Mycoplana bullata</name>
    <dbReference type="NCBI Taxonomy" id="40837"/>
    <lineage>
        <taxon>Bacteria</taxon>
        <taxon>Pseudomonadati</taxon>
        <taxon>Pseudomonadota</taxon>
        <taxon>Alphaproteobacteria</taxon>
        <taxon>Hyphomicrobiales</taxon>
        <taxon>Rhizobiaceae</taxon>
        <taxon>Mycoplana</taxon>
    </lineage>
</organism>
<evidence type="ECO:0008006" key="3">
    <source>
        <dbReference type="Google" id="ProtNLM"/>
    </source>
</evidence>
<reference evidence="2" key="1">
    <citation type="journal article" date="2019" name="Int. J. Syst. Evol. Microbiol.">
        <title>The Global Catalogue of Microorganisms (GCM) 10K type strain sequencing project: providing services to taxonomists for standard genome sequencing and annotation.</title>
        <authorList>
            <consortium name="The Broad Institute Genomics Platform"/>
            <consortium name="The Broad Institute Genome Sequencing Center for Infectious Disease"/>
            <person name="Wu L."/>
            <person name="Ma J."/>
        </authorList>
    </citation>
    <scope>NUCLEOTIDE SEQUENCE [LARGE SCALE GENOMIC DNA]</scope>
    <source>
        <strain evidence="2">CCUG 55609</strain>
    </source>
</reference>
<evidence type="ECO:0000313" key="1">
    <source>
        <dbReference type="EMBL" id="MFD1326516.1"/>
    </source>
</evidence>
<keyword evidence="2" id="KW-1185">Reference proteome</keyword>
<dbReference type="EMBL" id="JBHTNF010000001">
    <property type="protein sequence ID" value="MFD1326516.1"/>
    <property type="molecule type" value="Genomic_DNA"/>
</dbReference>